<accession>A0A7G2CTB5</accession>
<protein>
    <submittedName>
        <fullName evidence="3">Uncharacterized protein</fullName>
    </submittedName>
</protein>
<dbReference type="InterPro" id="IPR036034">
    <property type="entry name" value="PDZ_sf"/>
</dbReference>
<evidence type="ECO:0000256" key="2">
    <source>
        <dbReference type="SAM" id="Phobius"/>
    </source>
</evidence>
<reference evidence="3 4" key="1">
    <citation type="submission" date="2020-08" db="EMBL/GenBank/DDBJ databases">
        <authorList>
            <person name="Newling K."/>
            <person name="Davey J."/>
            <person name="Forrester S."/>
        </authorList>
    </citation>
    <scope>NUCLEOTIDE SEQUENCE [LARGE SCALE GENOMIC DNA]</scope>
    <source>
        <strain evidence="4">Crithidia deanei Carvalho (ATCC PRA-265)</strain>
    </source>
</reference>
<gene>
    <name evidence="3" type="ORF">ADEAN_001004100</name>
</gene>
<dbReference type="EMBL" id="LR877170">
    <property type="protein sequence ID" value="CAD2222497.1"/>
    <property type="molecule type" value="Genomic_DNA"/>
</dbReference>
<feature type="transmembrane region" description="Helical" evidence="2">
    <location>
        <begin position="20"/>
        <end position="37"/>
    </location>
</feature>
<dbReference type="Proteomes" id="UP000515908">
    <property type="component" value="Chromosome 26"/>
</dbReference>
<name>A0A7G2CTB5_9TRYP</name>
<evidence type="ECO:0000313" key="3">
    <source>
        <dbReference type="EMBL" id="CAD2222497.1"/>
    </source>
</evidence>
<dbReference type="AlphaFoldDB" id="A0A7G2CTB5"/>
<keyword evidence="2" id="KW-0472">Membrane</keyword>
<keyword evidence="2" id="KW-1133">Transmembrane helix</keyword>
<dbReference type="VEuPathDB" id="TriTrypDB:ADEAN_001004100"/>
<dbReference type="SUPFAM" id="SSF50156">
    <property type="entry name" value="PDZ domain-like"/>
    <property type="match status" value="1"/>
</dbReference>
<keyword evidence="2" id="KW-0812">Transmembrane</keyword>
<keyword evidence="4" id="KW-1185">Reference proteome</keyword>
<sequence length="233" mass="26164">MSTPAEQAIVKQNGSSNRSVVVVLLLALFGWLSYRYLNKGNGAKSNQPSKKAESAPAPVKRATPDALESSMNKKEAQTVEAAATKYNKDYQERMRQMVAPKEEEKARPFIGFSLADNIVEGSLVVDGVFDEGPAFQVGIDINHELVGIEKEYTNTIQGVRDLIAKHCRPGHISLFHMKDTKGKQYDAQLWVMTADEKYDGKPYYFNPRVHKARQSDRLKQTWKAEEIAKAMEN</sequence>
<organism evidence="3 4">
    <name type="scientific">Angomonas deanei</name>
    <dbReference type="NCBI Taxonomy" id="59799"/>
    <lineage>
        <taxon>Eukaryota</taxon>
        <taxon>Discoba</taxon>
        <taxon>Euglenozoa</taxon>
        <taxon>Kinetoplastea</taxon>
        <taxon>Metakinetoplastina</taxon>
        <taxon>Trypanosomatida</taxon>
        <taxon>Trypanosomatidae</taxon>
        <taxon>Strigomonadinae</taxon>
        <taxon>Angomonas</taxon>
    </lineage>
</organism>
<evidence type="ECO:0000313" key="4">
    <source>
        <dbReference type="Proteomes" id="UP000515908"/>
    </source>
</evidence>
<evidence type="ECO:0000256" key="1">
    <source>
        <dbReference type="SAM" id="MobiDB-lite"/>
    </source>
</evidence>
<feature type="region of interest" description="Disordered" evidence="1">
    <location>
        <begin position="42"/>
        <end position="79"/>
    </location>
</feature>
<proteinExistence type="predicted"/>